<protein>
    <submittedName>
        <fullName evidence="11 12">Solanesyl diphosphate synthase 3, chloroplastic/mitochondrial isoform X2</fullName>
    </submittedName>
</protein>
<dbReference type="SUPFAM" id="SSF48576">
    <property type="entry name" value="Terpenoid synthases"/>
    <property type="match status" value="1"/>
</dbReference>
<dbReference type="AlphaFoldDB" id="A0A8B8QYX4"/>
<dbReference type="InterPro" id="IPR000092">
    <property type="entry name" value="Polyprenyl_synt"/>
</dbReference>
<dbReference type="GO" id="GO:0046872">
    <property type="term" value="F:metal ion binding"/>
    <property type="evidence" value="ECO:0007669"/>
    <property type="project" value="UniProtKB-KW"/>
</dbReference>
<keyword evidence="10" id="KW-1185">Reference proteome</keyword>
<dbReference type="FunFam" id="1.10.600.10:FF:000015">
    <property type="entry name" value="Solanesyl diphosphate synthase 3, chloroplastic/mitochondrial"/>
    <property type="match status" value="1"/>
</dbReference>
<dbReference type="GO" id="GO:0006744">
    <property type="term" value="P:ubiquinone biosynthetic process"/>
    <property type="evidence" value="ECO:0007669"/>
    <property type="project" value="TreeGrafter"/>
</dbReference>
<dbReference type="Pfam" id="PF00348">
    <property type="entry name" value="polyprenyl_synt"/>
    <property type="match status" value="1"/>
</dbReference>
<dbReference type="SFLD" id="SFLDS00005">
    <property type="entry name" value="Isoprenoid_Synthase_Type_I"/>
    <property type="match status" value="1"/>
</dbReference>
<dbReference type="InterPro" id="IPR008949">
    <property type="entry name" value="Isoprenoid_synthase_dom_sf"/>
</dbReference>
<dbReference type="GeneID" id="115756693"/>
<dbReference type="GO" id="GO:0008299">
    <property type="term" value="P:isoprenoid biosynthetic process"/>
    <property type="evidence" value="ECO:0007669"/>
    <property type="project" value="UniProtKB-KW"/>
</dbReference>
<dbReference type="PANTHER" id="PTHR12001">
    <property type="entry name" value="GERANYLGERANYL PYROPHOSPHATE SYNTHASE"/>
    <property type="match status" value="1"/>
</dbReference>
<dbReference type="Gene3D" id="1.10.600.10">
    <property type="entry name" value="Farnesyl Diphosphate Synthase"/>
    <property type="match status" value="1"/>
</dbReference>
<dbReference type="RefSeq" id="XP_048131819.1">
    <property type="nucleotide sequence ID" value="XM_048275862.1"/>
</dbReference>
<evidence type="ECO:0000313" key="12">
    <source>
        <dbReference type="RefSeq" id="XP_048131819.1"/>
    </source>
</evidence>
<dbReference type="PROSITE" id="PS00723">
    <property type="entry name" value="POLYPRENYL_SYNTHASE_1"/>
    <property type="match status" value="1"/>
</dbReference>
<evidence type="ECO:0000256" key="2">
    <source>
        <dbReference type="ARBA" id="ARBA00004173"/>
    </source>
</evidence>
<dbReference type="GO" id="GO:0005739">
    <property type="term" value="C:mitochondrion"/>
    <property type="evidence" value="ECO:0007669"/>
    <property type="project" value="UniProtKB-SubCell"/>
</dbReference>
<sequence>MVIAEVPKLASAAEYFFRMGVEGKRFRPTVLLLMASALHLPLPVPTDGSLGDAVSSELRTRQQCIAEITEMIHVASLLHDDVLDDADTRRGIPSLNDIMGNKLAVLAGDFLLSRACVALASLKNTEVVSLLATVVEHLVTGETMQMTTSSDQRCSMEHYMQKTYYKTASLISNSCKAIAILAGQTTEVAVLAYEYGRNLGLAFQLIDDVLDFTGTSASLGKGSLSDIRHGIVTAPILFAMEEFPQLRTVVDRGFDDPANVDLALEYLGRSRGIQRARELAKKHAALAATAIDSLPESDDEDVRKSRRALIDLTHIVITRNK</sequence>
<keyword evidence="6" id="KW-0460">Magnesium</keyword>
<evidence type="ECO:0000256" key="8">
    <source>
        <dbReference type="ARBA" id="ARBA00023229"/>
    </source>
</evidence>
<organism evidence="10 11">
    <name type="scientific">Rhodamnia argentea</name>
    <dbReference type="NCBI Taxonomy" id="178133"/>
    <lineage>
        <taxon>Eukaryota</taxon>
        <taxon>Viridiplantae</taxon>
        <taxon>Streptophyta</taxon>
        <taxon>Embryophyta</taxon>
        <taxon>Tracheophyta</taxon>
        <taxon>Spermatophyta</taxon>
        <taxon>Magnoliopsida</taxon>
        <taxon>eudicotyledons</taxon>
        <taxon>Gunneridae</taxon>
        <taxon>Pentapetalae</taxon>
        <taxon>rosids</taxon>
        <taxon>malvids</taxon>
        <taxon>Myrtales</taxon>
        <taxon>Myrtaceae</taxon>
        <taxon>Myrtoideae</taxon>
        <taxon>Myrteae</taxon>
        <taxon>Australasian group</taxon>
        <taxon>Rhodamnia</taxon>
    </lineage>
</organism>
<reference evidence="11" key="1">
    <citation type="submission" date="2025-04" db="UniProtKB">
        <authorList>
            <consortium name="RefSeq"/>
        </authorList>
    </citation>
    <scope>IDENTIFICATION</scope>
    <source>
        <tissue evidence="12">Leaf</tissue>
    </source>
</reference>
<dbReference type="PROSITE" id="PS00444">
    <property type="entry name" value="POLYPRENYL_SYNTHASE_2"/>
    <property type="match status" value="1"/>
</dbReference>
<keyword evidence="8" id="KW-0414">Isoprene biosynthesis</keyword>
<evidence type="ECO:0000256" key="3">
    <source>
        <dbReference type="ARBA" id="ARBA00006706"/>
    </source>
</evidence>
<evidence type="ECO:0000256" key="6">
    <source>
        <dbReference type="ARBA" id="ARBA00022842"/>
    </source>
</evidence>
<dbReference type="GO" id="GO:1990234">
    <property type="term" value="C:transferase complex"/>
    <property type="evidence" value="ECO:0007669"/>
    <property type="project" value="TreeGrafter"/>
</dbReference>
<keyword evidence="4 9" id="KW-0808">Transferase</keyword>
<dbReference type="GO" id="GO:0004659">
    <property type="term" value="F:prenyltransferase activity"/>
    <property type="evidence" value="ECO:0007669"/>
    <property type="project" value="InterPro"/>
</dbReference>
<keyword evidence="5" id="KW-0479">Metal-binding</keyword>
<comment type="cofactor">
    <cofactor evidence="1">
        <name>Mg(2+)</name>
        <dbReference type="ChEBI" id="CHEBI:18420"/>
    </cofactor>
</comment>
<evidence type="ECO:0000313" key="11">
    <source>
        <dbReference type="RefSeq" id="XP_030552411.1"/>
    </source>
</evidence>
<keyword evidence="7" id="KW-0496">Mitochondrion</keyword>
<dbReference type="InterPro" id="IPR033749">
    <property type="entry name" value="Polyprenyl_synt_CS"/>
</dbReference>
<name>A0A8B8QYX4_9MYRT</name>
<dbReference type="RefSeq" id="XP_030552411.1">
    <property type="nucleotide sequence ID" value="XM_030696551.1"/>
</dbReference>
<dbReference type="Proteomes" id="UP000827889">
    <property type="component" value="Chromosome 3"/>
</dbReference>
<evidence type="ECO:0000256" key="1">
    <source>
        <dbReference type="ARBA" id="ARBA00001946"/>
    </source>
</evidence>
<evidence type="ECO:0000256" key="9">
    <source>
        <dbReference type="RuleBase" id="RU004466"/>
    </source>
</evidence>
<dbReference type="CDD" id="cd00685">
    <property type="entry name" value="Trans_IPPS_HT"/>
    <property type="match status" value="1"/>
</dbReference>
<evidence type="ECO:0000313" key="10">
    <source>
        <dbReference type="Proteomes" id="UP000827889"/>
    </source>
</evidence>
<dbReference type="PANTHER" id="PTHR12001:SF69">
    <property type="entry name" value="ALL TRANS-POLYPRENYL-DIPHOSPHATE SYNTHASE PDSS1"/>
    <property type="match status" value="1"/>
</dbReference>
<gene>
    <name evidence="11 12" type="primary">LOC115756693</name>
</gene>
<evidence type="ECO:0000256" key="5">
    <source>
        <dbReference type="ARBA" id="ARBA00022723"/>
    </source>
</evidence>
<comment type="similarity">
    <text evidence="3 9">Belongs to the FPP/GGPP synthase family.</text>
</comment>
<comment type="subcellular location">
    <subcellularLocation>
        <location evidence="2">Mitochondrion</location>
    </subcellularLocation>
</comment>
<evidence type="ECO:0000256" key="7">
    <source>
        <dbReference type="ARBA" id="ARBA00023128"/>
    </source>
</evidence>
<evidence type="ECO:0000256" key="4">
    <source>
        <dbReference type="ARBA" id="ARBA00022679"/>
    </source>
</evidence>
<accession>A0A8B8QYX4</accession>
<proteinExistence type="inferred from homology"/>